<evidence type="ECO:0000313" key="5">
    <source>
        <dbReference type="EMBL" id="TDD29923.1"/>
    </source>
</evidence>
<dbReference type="Proteomes" id="UP000295172">
    <property type="component" value="Unassembled WGS sequence"/>
</dbReference>
<evidence type="ECO:0000256" key="2">
    <source>
        <dbReference type="ARBA" id="ARBA00023002"/>
    </source>
</evidence>
<dbReference type="InterPro" id="IPR013328">
    <property type="entry name" value="6PGD_dom2"/>
</dbReference>
<accession>A0A4R4XGH5</accession>
<dbReference type="GO" id="GO:0016491">
    <property type="term" value="F:oxidoreductase activity"/>
    <property type="evidence" value="ECO:0007669"/>
    <property type="project" value="UniProtKB-KW"/>
</dbReference>
<dbReference type="PIRSF" id="PIRSF000103">
    <property type="entry name" value="HIBADH"/>
    <property type="match status" value="1"/>
</dbReference>
<keyword evidence="2" id="KW-0560">Oxidoreductase</keyword>
<dbReference type="AlphaFoldDB" id="A0A4R4XGH5"/>
<dbReference type="Gene3D" id="3.40.50.720">
    <property type="entry name" value="NAD(P)-binding Rossmann-like Domain"/>
    <property type="match status" value="1"/>
</dbReference>
<comment type="caution">
    <text evidence="5">The sequence shown here is derived from an EMBL/GenBank/DDBJ whole genome shotgun (WGS) entry which is preliminary data.</text>
</comment>
<dbReference type="InterPro" id="IPR006115">
    <property type="entry name" value="6PGDH_NADP-bd"/>
</dbReference>
<dbReference type="InterPro" id="IPR051265">
    <property type="entry name" value="HIBADH-related_NP60_sf"/>
</dbReference>
<dbReference type="OrthoDB" id="5176214at2"/>
<dbReference type="GO" id="GO:0050661">
    <property type="term" value="F:NADP binding"/>
    <property type="evidence" value="ECO:0007669"/>
    <property type="project" value="InterPro"/>
</dbReference>
<feature type="domain" description="6-phosphogluconate dehydrogenase NADP-binding" evidence="3">
    <location>
        <begin position="7"/>
        <end position="153"/>
    </location>
</feature>
<keyword evidence="6" id="KW-1185">Reference proteome</keyword>
<reference evidence="5 6" key="1">
    <citation type="submission" date="2019-02" db="EMBL/GenBank/DDBJ databases">
        <title>Draft genome sequences of novel Actinobacteria.</title>
        <authorList>
            <person name="Sahin N."/>
            <person name="Ay H."/>
            <person name="Saygin H."/>
        </authorList>
    </citation>
    <scope>NUCLEOTIDE SEQUENCE [LARGE SCALE GENOMIC DNA]</scope>
    <source>
        <strain evidence="5 6">16K104</strain>
    </source>
</reference>
<name>A0A4R4XGH5_9ACTN</name>
<protein>
    <submittedName>
        <fullName evidence="5">NAD(P)-dependent oxidoreductase</fullName>
    </submittedName>
</protein>
<organism evidence="5 6">
    <name type="scientific">Kribbella turkmenica</name>
    <dbReference type="NCBI Taxonomy" id="2530375"/>
    <lineage>
        <taxon>Bacteria</taxon>
        <taxon>Bacillati</taxon>
        <taxon>Actinomycetota</taxon>
        <taxon>Actinomycetes</taxon>
        <taxon>Propionibacteriales</taxon>
        <taxon>Kribbellaceae</taxon>
        <taxon>Kribbella</taxon>
    </lineage>
</organism>
<evidence type="ECO:0000259" key="4">
    <source>
        <dbReference type="Pfam" id="PF21761"/>
    </source>
</evidence>
<dbReference type="Gene3D" id="1.10.1040.10">
    <property type="entry name" value="N-(1-d-carboxylethyl)-l-norvaline Dehydrogenase, domain 2"/>
    <property type="match status" value="1"/>
</dbReference>
<feature type="domain" description="NADPH-dependent reductive aminase-like C-terminal" evidence="4">
    <location>
        <begin position="160"/>
        <end position="291"/>
    </location>
</feature>
<dbReference type="EMBL" id="SMKR01000007">
    <property type="protein sequence ID" value="TDD29923.1"/>
    <property type="molecule type" value="Genomic_DNA"/>
</dbReference>
<evidence type="ECO:0000259" key="3">
    <source>
        <dbReference type="Pfam" id="PF03446"/>
    </source>
</evidence>
<dbReference type="Pfam" id="PF21761">
    <property type="entry name" value="RedAm-like_C"/>
    <property type="match status" value="1"/>
</dbReference>
<sequence length="294" mass="30233">MSSREAVTVIGLGAMGSTMAEVFLAAGHPTTVWNRTAGKAGKLVAAGAAEAATAAEAVAAGNLVVISQVDYAAMDDSLAGAELEGRVLVNLSSDNPDRLRAASLAVADRGGTLVTGGIMVPPPGIGQPGAYVFYSGPAEAVEAHRETLQLLGRADYMGTDPGLAMLYYQAMLNMFWTTLTSYMYSAALVGTADVGPEQLRPYAAALLTDMADEGPMGYLKILTTEIAQGVYPGEENNLHMQAVGSEHVVDAFEQVGLDTGMPRALAALFASADAAGHGRDGLGALTEAIRKPAA</sequence>
<dbReference type="InterPro" id="IPR048666">
    <property type="entry name" value="RedAm-like_C"/>
</dbReference>
<comment type="similarity">
    <text evidence="1">Belongs to the HIBADH-related family.</text>
</comment>
<dbReference type="PANTHER" id="PTHR43580:SF2">
    <property type="entry name" value="CYTOKINE-LIKE NUCLEAR FACTOR N-PAC"/>
    <property type="match status" value="1"/>
</dbReference>
<dbReference type="InterPro" id="IPR015815">
    <property type="entry name" value="HIBADH-related"/>
</dbReference>
<evidence type="ECO:0000256" key="1">
    <source>
        <dbReference type="ARBA" id="ARBA00009080"/>
    </source>
</evidence>
<gene>
    <name evidence="5" type="ORF">E1218_02985</name>
</gene>
<proteinExistence type="inferred from homology"/>
<dbReference type="InterPro" id="IPR036291">
    <property type="entry name" value="NAD(P)-bd_dom_sf"/>
</dbReference>
<dbReference type="PANTHER" id="PTHR43580">
    <property type="entry name" value="OXIDOREDUCTASE GLYR1-RELATED"/>
    <property type="match status" value="1"/>
</dbReference>
<evidence type="ECO:0000313" key="6">
    <source>
        <dbReference type="Proteomes" id="UP000295172"/>
    </source>
</evidence>
<dbReference type="Pfam" id="PF03446">
    <property type="entry name" value="NAD_binding_2"/>
    <property type="match status" value="1"/>
</dbReference>
<dbReference type="SUPFAM" id="SSF51735">
    <property type="entry name" value="NAD(P)-binding Rossmann-fold domains"/>
    <property type="match status" value="1"/>
</dbReference>
<dbReference type="RefSeq" id="WP_132315950.1">
    <property type="nucleotide sequence ID" value="NZ_SMKR01000007.1"/>
</dbReference>